<dbReference type="Proteomes" id="UP001157418">
    <property type="component" value="Unassembled WGS sequence"/>
</dbReference>
<keyword evidence="2" id="KW-1185">Reference proteome</keyword>
<sequence>MRQKVAISISTKLPPADKTPPFTTWIFLDRNQGMADDQLLGGDASTVTKIEVKLSSIVTVRKRLLNQRKRNFNIIL</sequence>
<protein>
    <submittedName>
        <fullName evidence="1">Uncharacterized protein</fullName>
    </submittedName>
</protein>
<reference evidence="1 2" key="1">
    <citation type="submission" date="2022-01" db="EMBL/GenBank/DDBJ databases">
        <authorList>
            <person name="Xiong W."/>
            <person name="Schranz E."/>
        </authorList>
    </citation>
    <scope>NUCLEOTIDE SEQUENCE [LARGE SCALE GENOMIC DNA]</scope>
</reference>
<gene>
    <name evidence="1" type="ORF">LVIROSA_LOCUS8017</name>
</gene>
<comment type="caution">
    <text evidence="1">The sequence shown here is derived from an EMBL/GenBank/DDBJ whole genome shotgun (WGS) entry which is preliminary data.</text>
</comment>
<name>A0AAU9M1E5_9ASTR</name>
<evidence type="ECO:0000313" key="2">
    <source>
        <dbReference type="Proteomes" id="UP001157418"/>
    </source>
</evidence>
<organism evidence="1 2">
    <name type="scientific">Lactuca virosa</name>
    <dbReference type="NCBI Taxonomy" id="75947"/>
    <lineage>
        <taxon>Eukaryota</taxon>
        <taxon>Viridiplantae</taxon>
        <taxon>Streptophyta</taxon>
        <taxon>Embryophyta</taxon>
        <taxon>Tracheophyta</taxon>
        <taxon>Spermatophyta</taxon>
        <taxon>Magnoliopsida</taxon>
        <taxon>eudicotyledons</taxon>
        <taxon>Gunneridae</taxon>
        <taxon>Pentapetalae</taxon>
        <taxon>asterids</taxon>
        <taxon>campanulids</taxon>
        <taxon>Asterales</taxon>
        <taxon>Asteraceae</taxon>
        <taxon>Cichorioideae</taxon>
        <taxon>Cichorieae</taxon>
        <taxon>Lactucinae</taxon>
        <taxon>Lactuca</taxon>
    </lineage>
</organism>
<dbReference type="EMBL" id="CAKMRJ010001112">
    <property type="protein sequence ID" value="CAH1420565.1"/>
    <property type="molecule type" value="Genomic_DNA"/>
</dbReference>
<dbReference type="AlphaFoldDB" id="A0AAU9M1E5"/>
<proteinExistence type="predicted"/>
<evidence type="ECO:0000313" key="1">
    <source>
        <dbReference type="EMBL" id="CAH1420565.1"/>
    </source>
</evidence>
<accession>A0AAU9M1E5</accession>